<evidence type="ECO:0008006" key="3">
    <source>
        <dbReference type="Google" id="ProtNLM"/>
    </source>
</evidence>
<evidence type="ECO:0000313" key="2">
    <source>
        <dbReference type="Proteomes" id="UP000184514"/>
    </source>
</evidence>
<dbReference type="RefSeq" id="WP_072630083.1">
    <property type="nucleotide sequence ID" value="NZ_JABBAN010000096.1"/>
</dbReference>
<proteinExistence type="predicted"/>
<sequence>MITACCIKWGKPFGPEYANRLYSGVRRNTTGDLRFVCVTEHPEGLHPDIEVVPLEFETFDDEMTKAHTENGWSNEMRKITLFKPGLIPNHSGRLMGFDLDVVITGDLMPIWNHAPGKVSMRHDWIEKRKGKGTGHGSVFLFDPDQHDYLYGDMAKDPRGRVIESRGNEQRYTWSRALANGDFEYLPEDMIVSFKHGCLPMWPLNYFKEPVLPEGASVVCTHGRPKTAEAVTGYPGFLHRHSRPCSWMKDHWIDRAKADLGDAFA</sequence>
<organism evidence="1 2">
    <name type="scientific">Planktotalea frisia</name>
    <dbReference type="NCBI Taxonomy" id="696762"/>
    <lineage>
        <taxon>Bacteria</taxon>
        <taxon>Pseudomonadati</taxon>
        <taxon>Pseudomonadota</taxon>
        <taxon>Alphaproteobacteria</taxon>
        <taxon>Rhodobacterales</taxon>
        <taxon>Paracoccaceae</taxon>
        <taxon>Planktotalea</taxon>
    </lineage>
</organism>
<accession>A0A1L9NYL6</accession>
<reference evidence="1 2" key="1">
    <citation type="submission" date="2016-10" db="EMBL/GenBank/DDBJ databases">
        <title>Genome sequence of Planktotalea frisia SH6-1.</title>
        <authorList>
            <person name="Poehlein A."/>
            <person name="Bakenhus I."/>
            <person name="Voget S."/>
            <person name="Brinkhoff T."/>
            <person name="Simon M."/>
        </authorList>
    </citation>
    <scope>NUCLEOTIDE SEQUENCE [LARGE SCALE GENOMIC DNA]</scope>
    <source>
        <strain evidence="1 2">SH6-1</strain>
    </source>
</reference>
<gene>
    <name evidence="1" type="ORF">PFRI_14900</name>
</gene>
<protein>
    <recommendedName>
        <fullName evidence="3">Glycosyl transferase</fullName>
    </recommendedName>
</protein>
<dbReference type="InterPro" id="IPR029044">
    <property type="entry name" value="Nucleotide-diphossugar_trans"/>
</dbReference>
<dbReference type="Proteomes" id="UP000184514">
    <property type="component" value="Unassembled WGS sequence"/>
</dbReference>
<dbReference type="OrthoDB" id="564871at2"/>
<dbReference type="EMBL" id="MLCB01000111">
    <property type="protein sequence ID" value="OJI94254.1"/>
    <property type="molecule type" value="Genomic_DNA"/>
</dbReference>
<evidence type="ECO:0000313" key="1">
    <source>
        <dbReference type="EMBL" id="OJI94254.1"/>
    </source>
</evidence>
<dbReference type="SUPFAM" id="SSF53448">
    <property type="entry name" value="Nucleotide-diphospho-sugar transferases"/>
    <property type="match status" value="1"/>
</dbReference>
<dbReference type="AlphaFoldDB" id="A0A1L9NYL6"/>
<comment type="caution">
    <text evidence="1">The sequence shown here is derived from an EMBL/GenBank/DDBJ whole genome shotgun (WGS) entry which is preliminary data.</text>
</comment>
<dbReference type="STRING" id="696762.PFRI_14900"/>
<name>A0A1L9NYL6_9RHOB</name>
<keyword evidence="2" id="KW-1185">Reference proteome</keyword>